<evidence type="ECO:0000256" key="4">
    <source>
        <dbReference type="ARBA" id="ARBA00023136"/>
    </source>
</evidence>
<protein>
    <submittedName>
        <fullName evidence="7">ABC transporter permease subunit</fullName>
    </submittedName>
</protein>
<dbReference type="Gene3D" id="1.10.3720.10">
    <property type="entry name" value="MetI-like"/>
    <property type="match status" value="1"/>
</dbReference>
<dbReference type="EMBL" id="CP074371">
    <property type="protein sequence ID" value="QVI23924.1"/>
    <property type="molecule type" value="Genomic_DNA"/>
</dbReference>
<comment type="subcellular location">
    <subcellularLocation>
        <location evidence="1">Membrane</location>
        <topology evidence="1">Multi-pass membrane protein</topology>
    </subcellularLocation>
</comment>
<dbReference type="InterPro" id="IPR000515">
    <property type="entry name" value="MetI-like"/>
</dbReference>
<evidence type="ECO:0000256" key="5">
    <source>
        <dbReference type="SAM" id="Phobius"/>
    </source>
</evidence>
<accession>A0ABX8CWQ8</accession>
<dbReference type="Proteomes" id="UP000683310">
    <property type="component" value="Chromosome"/>
</dbReference>
<dbReference type="InterPro" id="IPR035906">
    <property type="entry name" value="MetI-like_sf"/>
</dbReference>
<name>A0ABX8CWQ8_9NOCA</name>
<evidence type="ECO:0000256" key="2">
    <source>
        <dbReference type="ARBA" id="ARBA00022692"/>
    </source>
</evidence>
<keyword evidence="4 5" id="KW-0472">Membrane</keyword>
<dbReference type="CDD" id="cd06261">
    <property type="entry name" value="TM_PBP2"/>
    <property type="match status" value="1"/>
</dbReference>
<evidence type="ECO:0000256" key="1">
    <source>
        <dbReference type="ARBA" id="ARBA00004141"/>
    </source>
</evidence>
<feature type="transmembrane region" description="Helical" evidence="5">
    <location>
        <begin position="62"/>
        <end position="83"/>
    </location>
</feature>
<evidence type="ECO:0000313" key="8">
    <source>
        <dbReference type="Proteomes" id="UP000683310"/>
    </source>
</evidence>
<keyword evidence="2 5" id="KW-0812">Transmembrane</keyword>
<sequence length="198" mass="21895">MLRPRKRLRPVDFLVLGVGVFLIAVALRLFRDMSVPWTPGSGVEAVSTDPGRLPYYAARTTLRMFLGLAASILFTLVVGQWAAHSRRAEKVLVPMVDVLQSVRTLPRELDDAARMLRLTRWQRLWQLEVPAAMVPLIWNGMMSFGGAWFMLAASEVITVSGRDEALPGMGSFIATATAEGQVGRLLLAGEHEHTRRAA</sequence>
<proteinExistence type="predicted"/>
<dbReference type="PANTHER" id="PTHR42744:SF1">
    <property type="entry name" value="BINDING-PROTEIN-DEPENDENT TRANSPORT SYSTEMS INNER MEMBRANE COMPONENT"/>
    <property type="match status" value="1"/>
</dbReference>
<gene>
    <name evidence="7" type="ORF">KHQ06_14620</name>
</gene>
<dbReference type="Pfam" id="PF00528">
    <property type="entry name" value="BPD_transp_1"/>
    <property type="match status" value="1"/>
</dbReference>
<keyword evidence="8" id="KW-1185">Reference proteome</keyword>
<reference evidence="7 8" key="1">
    <citation type="submission" date="2021-04" db="EMBL/GenBank/DDBJ databases">
        <title>Nocardia tengchongensis.</title>
        <authorList>
            <person name="Zhuang k."/>
            <person name="Ran Y."/>
            <person name="Li W."/>
        </authorList>
    </citation>
    <scope>NUCLEOTIDE SEQUENCE [LARGE SCALE GENOMIC DNA]</scope>
    <source>
        <strain evidence="7 8">CFH S0057</strain>
    </source>
</reference>
<feature type="domain" description="ABC transmembrane type-1" evidence="6">
    <location>
        <begin position="101"/>
        <end position="175"/>
    </location>
</feature>
<evidence type="ECO:0000259" key="6">
    <source>
        <dbReference type="Pfam" id="PF00528"/>
    </source>
</evidence>
<evidence type="ECO:0000256" key="3">
    <source>
        <dbReference type="ARBA" id="ARBA00022989"/>
    </source>
</evidence>
<dbReference type="PANTHER" id="PTHR42744">
    <property type="entry name" value="BINDING-PROTEIN-DEPENDENT TRANSPORT SYSTEMS INNER MEMBRANE COMPONENT"/>
    <property type="match status" value="1"/>
</dbReference>
<keyword evidence="3 5" id="KW-1133">Transmembrane helix</keyword>
<dbReference type="SUPFAM" id="SSF161098">
    <property type="entry name" value="MetI-like"/>
    <property type="match status" value="1"/>
</dbReference>
<feature type="transmembrane region" description="Helical" evidence="5">
    <location>
        <begin position="12"/>
        <end position="30"/>
    </location>
</feature>
<evidence type="ECO:0000313" key="7">
    <source>
        <dbReference type="EMBL" id="QVI23924.1"/>
    </source>
</evidence>
<organism evidence="7 8">
    <name type="scientific">Nocardia tengchongensis</name>
    <dbReference type="NCBI Taxonomy" id="2055889"/>
    <lineage>
        <taxon>Bacteria</taxon>
        <taxon>Bacillati</taxon>
        <taxon>Actinomycetota</taxon>
        <taxon>Actinomycetes</taxon>
        <taxon>Mycobacteriales</taxon>
        <taxon>Nocardiaceae</taxon>
        <taxon>Nocardia</taxon>
    </lineage>
</organism>